<organism evidence="2 3">
    <name type="scientific">Rhizophagus irregularis (strain DAOM 181602 / DAOM 197198 / MUCL 43194)</name>
    <name type="common">Arbuscular mycorrhizal fungus</name>
    <name type="synonym">Glomus intraradices</name>
    <dbReference type="NCBI Taxonomy" id="747089"/>
    <lineage>
        <taxon>Eukaryota</taxon>
        <taxon>Fungi</taxon>
        <taxon>Fungi incertae sedis</taxon>
        <taxon>Mucoromycota</taxon>
        <taxon>Glomeromycotina</taxon>
        <taxon>Glomeromycetes</taxon>
        <taxon>Glomerales</taxon>
        <taxon>Glomeraceae</taxon>
        <taxon>Rhizophagus</taxon>
    </lineage>
</organism>
<dbReference type="EMBL" id="AUPC02000126">
    <property type="protein sequence ID" value="POG70082.1"/>
    <property type="molecule type" value="Genomic_DNA"/>
</dbReference>
<accession>A0A2P4PXH3</accession>
<keyword evidence="1" id="KW-0175">Coiled coil</keyword>
<reference evidence="2 3" key="1">
    <citation type="journal article" date="2013" name="Proc. Natl. Acad. Sci. U.S.A.">
        <title>Genome of an arbuscular mycorrhizal fungus provides insight into the oldest plant symbiosis.</title>
        <authorList>
            <person name="Tisserant E."/>
            <person name="Malbreil M."/>
            <person name="Kuo A."/>
            <person name="Kohler A."/>
            <person name="Symeonidi A."/>
            <person name="Balestrini R."/>
            <person name="Charron P."/>
            <person name="Duensing N."/>
            <person name="Frei Dit Frey N."/>
            <person name="Gianinazzi-Pearson V."/>
            <person name="Gilbert L.B."/>
            <person name="Handa Y."/>
            <person name="Herr J.R."/>
            <person name="Hijri M."/>
            <person name="Koul R."/>
            <person name="Kawaguchi M."/>
            <person name="Krajinski F."/>
            <person name="Lammers P.J."/>
            <person name="Masclaux F.G."/>
            <person name="Murat C."/>
            <person name="Morin E."/>
            <person name="Ndikumana S."/>
            <person name="Pagni M."/>
            <person name="Petitpierre D."/>
            <person name="Requena N."/>
            <person name="Rosikiewicz P."/>
            <person name="Riley R."/>
            <person name="Saito K."/>
            <person name="San Clemente H."/>
            <person name="Shapiro H."/>
            <person name="van Tuinen D."/>
            <person name="Becard G."/>
            <person name="Bonfante P."/>
            <person name="Paszkowski U."/>
            <person name="Shachar-Hill Y.Y."/>
            <person name="Tuskan G.A."/>
            <person name="Young P.W."/>
            <person name="Sanders I.R."/>
            <person name="Henrissat B."/>
            <person name="Rensing S.A."/>
            <person name="Grigoriev I.V."/>
            <person name="Corradi N."/>
            <person name="Roux C."/>
            <person name="Martin F."/>
        </authorList>
    </citation>
    <scope>NUCLEOTIDE SEQUENCE [LARGE SCALE GENOMIC DNA]</scope>
    <source>
        <strain evidence="2 3">DAOM 197198</strain>
    </source>
</reference>
<dbReference type="Gene3D" id="1.20.5.170">
    <property type="match status" value="1"/>
</dbReference>
<dbReference type="AlphaFoldDB" id="A0A2P4PXH3"/>
<sequence length="157" mass="18222">MQSEIDETDSLKICIARLEVENAELRKKFAEIEARNAELKARIAKLEDNQTQNEIVKNLLSLPMVIMTGILTPSFHIYYSKQLNQLPRSIKIDTWRRLTTRKHPLSIEQASSIHPEVEDLLNKAVGNYINVKLCYSHNQILMRLSKLNAKFFKIFVI</sequence>
<protein>
    <submittedName>
        <fullName evidence="2">Uncharacterized protein</fullName>
    </submittedName>
</protein>
<evidence type="ECO:0000256" key="1">
    <source>
        <dbReference type="SAM" id="Coils"/>
    </source>
</evidence>
<proteinExistence type="predicted"/>
<dbReference type="Proteomes" id="UP000018888">
    <property type="component" value="Unassembled WGS sequence"/>
</dbReference>
<evidence type="ECO:0000313" key="3">
    <source>
        <dbReference type="Proteomes" id="UP000018888"/>
    </source>
</evidence>
<evidence type="ECO:0000313" key="2">
    <source>
        <dbReference type="EMBL" id="POG70082.1"/>
    </source>
</evidence>
<dbReference type="VEuPathDB" id="FungiDB:RhiirFUN_024768"/>
<gene>
    <name evidence="2" type="ORF">GLOIN_2v1776329</name>
</gene>
<feature type="coiled-coil region" evidence="1">
    <location>
        <begin position="15"/>
        <end position="49"/>
    </location>
</feature>
<name>A0A2P4PXH3_RHIID</name>
<reference evidence="2 3" key="2">
    <citation type="journal article" date="2018" name="New Phytol.">
        <title>High intraspecific genome diversity in the model arbuscular mycorrhizal symbiont Rhizophagus irregularis.</title>
        <authorList>
            <person name="Chen E.C.H."/>
            <person name="Morin E."/>
            <person name="Beaudet D."/>
            <person name="Noel J."/>
            <person name="Yildirir G."/>
            <person name="Ndikumana S."/>
            <person name="Charron P."/>
            <person name="St-Onge C."/>
            <person name="Giorgi J."/>
            <person name="Kruger M."/>
            <person name="Marton T."/>
            <person name="Ropars J."/>
            <person name="Grigoriev I.V."/>
            <person name="Hainaut M."/>
            <person name="Henrissat B."/>
            <person name="Roux C."/>
            <person name="Martin F."/>
            <person name="Corradi N."/>
        </authorList>
    </citation>
    <scope>NUCLEOTIDE SEQUENCE [LARGE SCALE GENOMIC DNA]</scope>
    <source>
        <strain evidence="2 3">DAOM 197198</strain>
    </source>
</reference>
<comment type="caution">
    <text evidence="2">The sequence shown here is derived from an EMBL/GenBank/DDBJ whole genome shotgun (WGS) entry which is preliminary data.</text>
</comment>
<keyword evidence="3" id="KW-1185">Reference proteome</keyword>